<name>A0A9P9ZBK2_9POAL</name>
<organism evidence="2 3">
    <name type="scientific">Rhynchospora breviuscula</name>
    <dbReference type="NCBI Taxonomy" id="2022672"/>
    <lineage>
        <taxon>Eukaryota</taxon>
        <taxon>Viridiplantae</taxon>
        <taxon>Streptophyta</taxon>
        <taxon>Embryophyta</taxon>
        <taxon>Tracheophyta</taxon>
        <taxon>Spermatophyta</taxon>
        <taxon>Magnoliopsida</taxon>
        <taxon>Liliopsida</taxon>
        <taxon>Poales</taxon>
        <taxon>Cyperaceae</taxon>
        <taxon>Cyperoideae</taxon>
        <taxon>Rhynchosporeae</taxon>
        <taxon>Rhynchospora</taxon>
    </lineage>
</organism>
<dbReference type="Gene3D" id="1.20.1280.50">
    <property type="match status" value="1"/>
</dbReference>
<evidence type="ECO:0000313" key="2">
    <source>
        <dbReference type="EMBL" id="KAJ1684957.1"/>
    </source>
</evidence>
<dbReference type="Proteomes" id="UP001151287">
    <property type="component" value="Unassembled WGS sequence"/>
</dbReference>
<dbReference type="PROSITE" id="PS50181">
    <property type="entry name" value="FBOX"/>
    <property type="match status" value="1"/>
</dbReference>
<evidence type="ECO:0000259" key="1">
    <source>
        <dbReference type="PROSITE" id="PS50181"/>
    </source>
</evidence>
<dbReference type="OrthoDB" id="657284at2759"/>
<evidence type="ECO:0000313" key="3">
    <source>
        <dbReference type="Proteomes" id="UP001151287"/>
    </source>
</evidence>
<dbReference type="Pfam" id="PF00646">
    <property type="entry name" value="F-box"/>
    <property type="match status" value="1"/>
</dbReference>
<dbReference type="PANTHER" id="PTHR31639">
    <property type="entry name" value="F-BOX PROTEIN-LIKE"/>
    <property type="match status" value="1"/>
</dbReference>
<sequence>MEEEAETDRISFLPREIIIPILSRIELQDAIRTSALARSWRRLWTLLPSLRLGVSQDLFGDDNSDFPVPSTWIERVHRLVSFLRGPLLVFSLVHNFESYQSALIQNILDLLLQKGLLQELLLCCFCDPDNRVVLHLPSFQSVKTLELWGCHIILPSGFHGFNCLNSLILHGVEISNDDLHFLIHASNNLTTLKLSLGDSKHPLSLNISLPLLRYLEFYIFESFEKVSVISAPSLEKACICITSRNFAAYTSQKLARVTLGLLTSVAMVSSLHLGPDVFKSQSLVALPFNFTFIGLRCIKCSLDINAMDKRMHDVFIWLIRSAPFLEELDLWVTITRQTNRDALLIKELLLKEQDGISCLNQTLTSITIDTNIFNDPINLVPFITLVKFFLLNAKVLKLLKILHLNPFEPSMIVELQEAKMTSSHAKLVFFNRNAK</sequence>
<reference evidence="2" key="1">
    <citation type="journal article" date="2022" name="Cell">
        <title>Repeat-based holocentromeres influence genome architecture and karyotype evolution.</title>
        <authorList>
            <person name="Hofstatter P.G."/>
            <person name="Thangavel G."/>
            <person name="Lux T."/>
            <person name="Neumann P."/>
            <person name="Vondrak T."/>
            <person name="Novak P."/>
            <person name="Zhang M."/>
            <person name="Costa L."/>
            <person name="Castellani M."/>
            <person name="Scott A."/>
            <person name="Toegelov H."/>
            <person name="Fuchs J."/>
            <person name="Mata-Sucre Y."/>
            <person name="Dias Y."/>
            <person name="Vanzela A.L.L."/>
            <person name="Huettel B."/>
            <person name="Almeida C.C.S."/>
            <person name="Simkova H."/>
            <person name="Souza G."/>
            <person name="Pedrosa-Harand A."/>
            <person name="Macas J."/>
            <person name="Mayer K.F.X."/>
            <person name="Houben A."/>
            <person name="Marques A."/>
        </authorList>
    </citation>
    <scope>NUCLEOTIDE SEQUENCE</scope>
    <source>
        <strain evidence="2">RhyBre1mFocal</strain>
    </source>
</reference>
<protein>
    <recommendedName>
        <fullName evidence="1">F-box domain-containing protein</fullName>
    </recommendedName>
</protein>
<dbReference type="PANTHER" id="PTHR31639:SF256">
    <property type="entry name" value="OS07G0242900 PROTEIN"/>
    <property type="match status" value="1"/>
</dbReference>
<dbReference type="EMBL" id="JAMQYH010000005">
    <property type="protein sequence ID" value="KAJ1684957.1"/>
    <property type="molecule type" value="Genomic_DNA"/>
</dbReference>
<keyword evidence="3" id="KW-1185">Reference proteome</keyword>
<dbReference type="SUPFAM" id="SSF81383">
    <property type="entry name" value="F-box domain"/>
    <property type="match status" value="1"/>
</dbReference>
<dbReference type="AlphaFoldDB" id="A0A9P9ZBK2"/>
<dbReference type="InterPro" id="IPR055411">
    <property type="entry name" value="LRR_FXL15/At3g58940/PEG3-like"/>
</dbReference>
<feature type="domain" description="F-box" evidence="1">
    <location>
        <begin position="7"/>
        <end position="43"/>
    </location>
</feature>
<dbReference type="Pfam" id="PF24758">
    <property type="entry name" value="LRR_At5g56370"/>
    <property type="match status" value="1"/>
</dbReference>
<dbReference type="InterPro" id="IPR036047">
    <property type="entry name" value="F-box-like_dom_sf"/>
</dbReference>
<proteinExistence type="predicted"/>
<gene>
    <name evidence="2" type="ORF">LUZ63_016347</name>
</gene>
<comment type="caution">
    <text evidence="2">The sequence shown here is derived from an EMBL/GenBank/DDBJ whole genome shotgun (WGS) entry which is preliminary data.</text>
</comment>
<accession>A0A9P9ZBK2</accession>
<dbReference type="InterPro" id="IPR001810">
    <property type="entry name" value="F-box_dom"/>
</dbReference>